<dbReference type="GO" id="GO:0006355">
    <property type="term" value="P:regulation of DNA-templated transcription"/>
    <property type="evidence" value="ECO:0007669"/>
    <property type="project" value="InterPro"/>
</dbReference>
<keyword evidence="1" id="KW-0805">Transcription regulation</keyword>
<dbReference type="PANTHER" id="PTHR44688:SF16">
    <property type="entry name" value="DNA-BINDING TRANSCRIPTIONAL ACTIVATOR DEVR_DOSR"/>
    <property type="match status" value="1"/>
</dbReference>
<dbReference type="SUPFAM" id="SSF46894">
    <property type="entry name" value="C-terminal effector domain of the bipartite response regulators"/>
    <property type="match status" value="1"/>
</dbReference>
<organism evidence="5 6">
    <name type="scientific">Amycolatopsis bartoniae</name>
    <dbReference type="NCBI Taxonomy" id="941986"/>
    <lineage>
        <taxon>Bacteria</taxon>
        <taxon>Bacillati</taxon>
        <taxon>Actinomycetota</taxon>
        <taxon>Actinomycetes</taxon>
        <taxon>Pseudonocardiales</taxon>
        <taxon>Pseudonocardiaceae</taxon>
        <taxon>Amycolatopsis</taxon>
    </lineage>
</organism>
<evidence type="ECO:0000313" key="5">
    <source>
        <dbReference type="EMBL" id="GHF35290.1"/>
    </source>
</evidence>
<dbReference type="PROSITE" id="PS50043">
    <property type="entry name" value="HTH_LUXR_2"/>
    <property type="match status" value="1"/>
</dbReference>
<dbReference type="InterPro" id="IPR000792">
    <property type="entry name" value="Tscrpt_reg_LuxR_C"/>
</dbReference>
<reference evidence="5" key="1">
    <citation type="journal article" date="2014" name="Int. J. Syst. Evol. Microbiol.">
        <title>Complete genome sequence of Corynebacterium casei LMG S-19264T (=DSM 44701T), isolated from a smear-ripened cheese.</title>
        <authorList>
            <consortium name="US DOE Joint Genome Institute (JGI-PGF)"/>
            <person name="Walter F."/>
            <person name="Albersmeier A."/>
            <person name="Kalinowski J."/>
            <person name="Ruckert C."/>
        </authorList>
    </citation>
    <scope>NUCLEOTIDE SEQUENCE</scope>
    <source>
        <strain evidence="5">CGMCC 4.7679</strain>
    </source>
</reference>
<reference evidence="5" key="2">
    <citation type="submission" date="2020-09" db="EMBL/GenBank/DDBJ databases">
        <authorList>
            <person name="Sun Q."/>
            <person name="Zhou Y."/>
        </authorList>
    </citation>
    <scope>NUCLEOTIDE SEQUENCE</scope>
    <source>
        <strain evidence="5">CGMCC 4.7679</strain>
    </source>
</reference>
<dbReference type="Proteomes" id="UP000658656">
    <property type="component" value="Unassembled WGS sequence"/>
</dbReference>
<dbReference type="CDD" id="cd06170">
    <property type="entry name" value="LuxR_C_like"/>
    <property type="match status" value="1"/>
</dbReference>
<keyword evidence="3" id="KW-0804">Transcription</keyword>
<dbReference type="RefSeq" id="WP_373308535.1">
    <property type="nucleotide sequence ID" value="NZ_BNAV01000001.1"/>
</dbReference>
<keyword evidence="2" id="KW-0238">DNA-binding</keyword>
<dbReference type="Pfam" id="PF00196">
    <property type="entry name" value="GerE"/>
    <property type="match status" value="1"/>
</dbReference>
<dbReference type="SMART" id="SM00421">
    <property type="entry name" value="HTH_LUXR"/>
    <property type="match status" value="1"/>
</dbReference>
<evidence type="ECO:0000256" key="3">
    <source>
        <dbReference type="ARBA" id="ARBA00023163"/>
    </source>
</evidence>
<evidence type="ECO:0000256" key="1">
    <source>
        <dbReference type="ARBA" id="ARBA00023015"/>
    </source>
</evidence>
<protein>
    <recommendedName>
        <fullName evidence="4">HTH luxR-type domain-containing protein</fullName>
    </recommendedName>
</protein>
<feature type="domain" description="HTH luxR-type" evidence="4">
    <location>
        <begin position="1"/>
        <end position="44"/>
    </location>
</feature>
<proteinExistence type="predicted"/>
<dbReference type="AlphaFoldDB" id="A0A8H9IVJ9"/>
<gene>
    <name evidence="5" type="ORF">GCM10017566_05060</name>
</gene>
<dbReference type="EMBL" id="BNAV01000001">
    <property type="protein sequence ID" value="GHF35290.1"/>
    <property type="molecule type" value="Genomic_DNA"/>
</dbReference>
<name>A0A8H9IVJ9_9PSEU</name>
<evidence type="ECO:0000256" key="2">
    <source>
        <dbReference type="ARBA" id="ARBA00023125"/>
    </source>
</evidence>
<dbReference type="InterPro" id="IPR036388">
    <property type="entry name" value="WH-like_DNA-bd_sf"/>
</dbReference>
<accession>A0A8H9IVJ9</accession>
<comment type="caution">
    <text evidence="5">The sequence shown here is derived from an EMBL/GenBank/DDBJ whole genome shotgun (WGS) entry which is preliminary data.</text>
</comment>
<sequence>MSNKEVAAELFLSSKTVQYHLTRVYAKFGVRSRTELAVHYNTEADEALPEN</sequence>
<dbReference type="PANTHER" id="PTHR44688">
    <property type="entry name" value="DNA-BINDING TRANSCRIPTIONAL ACTIVATOR DEVR_DOSR"/>
    <property type="match status" value="1"/>
</dbReference>
<evidence type="ECO:0000313" key="6">
    <source>
        <dbReference type="Proteomes" id="UP000658656"/>
    </source>
</evidence>
<dbReference type="GO" id="GO:0003677">
    <property type="term" value="F:DNA binding"/>
    <property type="evidence" value="ECO:0007669"/>
    <property type="project" value="UniProtKB-KW"/>
</dbReference>
<evidence type="ECO:0000259" key="4">
    <source>
        <dbReference type="PROSITE" id="PS50043"/>
    </source>
</evidence>
<dbReference type="Gene3D" id="1.10.10.10">
    <property type="entry name" value="Winged helix-like DNA-binding domain superfamily/Winged helix DNA-binding domain"/>
    <property type="match status" value="1"/>
</dbReference>
<keyword evidence="6" id="KW-1185">Reference proteome</keyword>
<dbReference type="InterPro" id="IPR016032">
    <property type="entry name" value="Sig_transdc_resp-reg_C-effctor"/>
</dbReference>